<reference evidence="3" key="2">
    <citation type="submission" date="2011-04" db="EMBL/GenBank/DDBJ databases">
        <title>The complete genome of chromosome of Treponema succinifaciens DSM 2489.</title>
        <authorList>
            <person name="Lucas S."/>
            <person name="Copeland A."/>
            <person name="Lapidus A."/>
            <person name="Bruce D."/>
            <person name="Goodwin L."/>
            <person name="Pitluck S."/>
            <person name="Peters L."/>
            <person name="Kyrpides N."/>
            <person name="Mavromatis K."/>
            <person name="Ivanova N."/>
            <person name="Ovchinnikova G."/>
            <person name="Teshima H."/>
            <person name="Detter J.C."/>
            <person name="Tapia R."/>
            <person name="Han C."/>
            <person name="Land M."/>
            <person name="Hauser L."/>
            <person name="Markowitz V."/>
            <person name="Cheng J.-F."/>
            <person name="Hugenholtz P."/>
            <person name="Woyke T."/>
            <person name="Wu D."/>
            <person name="Gronow S."/>
            <person name="Wellnitz S."/>
            <person name="Brambilla E."/>
            <person name="Klenk H.-P."/>
            <person name="Eisen J.A."/>
        </authorList>
    </citation>
    <scope>NUCLEOTIDE SEQUENCE [LARGE SCALE GENOMIC DNA]</scope>
    <source>
        <strain evidence="3">ATCC 33096 / DSM 2489 / 6091</strain>
    </source>
</reference>
<name>F2NVA9_TRES6</name>
<feature type="transmembrane region" description="Helical" evidence="1">
    <location>
        <begin position="33"/>
        <end position="50"/>
    </location>
</feature>
<keyword evidence="1" id="KW-1133">Transmembrane helix</keyword>
<dbReference type="RefSeq" id="WP_013700926.1">
    <property type="nucleotide sequence ID" value="NC_015385.1"/>
</dbReference>
<dbReference type="HOGENOM" id="CLU_1348435_0_0_12"/>
<evidence type="ECO:0000313" key="3">
    <source>
        <dbReference type="Proteomes" id="UP000006852"/>
    </source>
</evidence>
<keyword evidence="3" id="KW-1185">Reference proteome</keyword>
<gene>
    <name evidence="2" type="ordered locus">Tresu_0678</name>
</gene>
<dbReference type="KEGG" id="tsu:Tresu_0678"/>
<evidence type="ECO:0000313" key="2">
    <source>
        <dbReference type="EMBL" id="AEB13619.1"/>
    </source>
</evidence>
<accession>F2NVA9</accession>
<evidence type="ECO:0000256" key="1">
    <source>
        <dbReference type="SAM" id="Phobius"/>
    </source>
</evidence>
<keyword evidence="1" id="KW-0472">Membrane</keyword>
<proteinExistence type="predicted"/>
<sequence length="203" mass="23846">MKEKSIVINYCNLLLGIILLFLILTNVELNSTIANFIFPLFVLLFGFLSYKKITTKQKGKLLFYLPSFIGVFGFYIVIILFFLINFFGSLFWINEEINKERIQRCYSPNKIEYCDAYHYPVGAYSGGSGRVRVFLVNKFFPIVRKEVFYKPKAHVWIEGKEDIPYEYFVWEDNDSIKIYKSNIVNVRGIIFYPVAMIKAVRSK</sequence>
<feature type="transmembrane region" description="Helical" evidence="1">
    <location>
        <begin position="62"/>
        <end position="93"/>
    </location>
</feature>
<dbReference type="AlphaFoldDB" id="F2NVA9"/>
<reference evidence="2 3" key="1">
    <citation type="journal article" date="2011" name="Stand. Genomic Sci.">
        <title>Complete genome sequence of Treponema succinifaciens type strain (6091).</title>
        <authorList>
            <person name="Han C."/>
            <person name="Gronow S."/>
            <person name="Teshima H."/>
            <person name="Lapidus A."/>
            <person name="Nolan M."/>
            <person name="Lucas S."/>
            <person name="Hammon N."/>
            <person name="Deshpande S."/>
            <person name="Cheng J.F."/>
            <person name="Zeytun A."/>
            <person name="Tapia R."/>
            <person name="Goodwin L."/>
            <person name="Pitluck S."/>
            <person name="Liolios K."/>
            <person name="Pagani I."/>
            <person name="Ivanova N."/>
            <person name="Mavromatis K."/>
            <person name="Mikhailova N."/>
            <person name="Huntemann M."/>
            <person name="Pati A."/>
            <person name="Chen A."/>
            <person name="Palaniappan K."/>
            <person name="Land M."/>
            <person name="Hauser L."/>
            <person name="Brambilla E.M."/>
            <person name="Rohde M."/>
            <person name="Goker M."/>
            <person name="Woyke T."/>
            <person name="Bristow J."/>
            <person name="Eisen J.A."/>
            <person name="Markowitz V."/>
            <person name="Hugenholtz P."/>
            <person name="Kyrpides N.C."/>
            <person name="Klenk H.P."/>
            <person name="Detter J.C."/>
        </authorList>
    </citation>
    <scope>NUCLEOTIDE SEQUENCE [LARGE SCALE GENOMIC DNA]</scope>
    <source>
        <strain evidence="3">ATCC 33096 / DSM 2489 / 6091</strain>
    </source>
</reference>
<dbReference type="GeneID" id="302997874"/>
<dbReference type="STRING" id="869209.Tresu_0678"/>
<keyword evidence="1" id="KW-0812">Transmembrane</keyword>
<dbReference type="OrthoDB" id="10020670at2"/>
<protein>
    <submittedName>
        <fullName evidence="2">Uncharacterized protein</fullName>
    </submittedName>
</protein>
<feature type="transmembrane region" description="Helical" evidence="1">
    <location>
        <begin position="7"/>
        <end position="27"/>
    </location>
</feature>
<dbReference type="Proteomes" id="UP000006852">
    <property type="component" value="Chromosome"/>
</dbReference>
<organism evidence="2 3">
    <name type="scientific">Treponema succinifaciens (strain ATCC 33096 / DSM 2489 / 6091)</name>
    <dbReference type="NCBI Taxonomy" id="869209"/>
    <lineage>
        <taxon>Bacteria</taxon>
        <taxon>Pseudomonadati</taxon>
        <taxon>Spirochaetota</taxon>
        <taxon>Spirochaetia</taxon>
        <taxon>Spirochaetales</taxon>
        <taxon>Treponemataceae</taxon>
        <taxon>Treponema</taxon>
    </lineage>
</organism>
<dbReference type="EMBL" id="CP002631">
    <property type="protein sequence ID" value="AEB13619.1"/>
    <property type="molecule type" value="Genomic_DNA"/>
</dbReference>